<dbReference type="Pfam" id="PF13650">
    <property type="entry name" value="Asp_protease_2"/>
    <property type="match status" value="1"/>
</dbReference>
<dbReference type="AlphaFoldDB" id="A0A8T3C544"/>
<dbReference type="EMBL" id="JAGYWB010000002">
    <property type="protein sequence ID" value="KAI0528950.1"/>
    <property type="molecule type" value="Genomic_DNA"/>
</dbReference>
<organism evidence="1 2">
    <name type="scientific">Dendrobium nobile</name>
    <name type="common">Orchid</name>
    <dbReference type="NCBI Taxonomy" id="94219"/>
    <lineage>
        <taxon>Eukaryota</taxon>
        <taxon>Viridiplantae</taxon>
        <taxon>Streptophyta</taxon>
        <taxon>Embryophyta</taxon>
        <taxon>Tracheophyta</taxon>
        <taxon>Spermatophyta</taxon>
        <taxon>Magnoliopsida</taxon>
        <taxon>Liliopsida</taxon>
        <taxon>Asparagales</taxon>
        <taxon>Orchidaceae</taxon>
        <taxon>Epidendroideae</taxon>
        <taxon>Malaxideae</taxon>
        <taxon>Dendrobiinae</taxon>
        <taxon>Dendrobium</taxon>
    </lineage>
</organism>
<name>A0A8T3C544_DENNO</name>
<dbReference type="PANTHER" id="PTHR35046:SF26">
    <property type="entry name" value="RNA-DIRECTED DNA POLYMERASE"/>
    <property type="match status" value="1"/>
</dbReference>
<dbReference type="OrthoDB" id="785668at2759"/>
<sequence>MCDCFYSTVEFQPMRKGQTKKECADRTALYASSNPRSKRESWLPASFWYQSLKMAEGSNRVATGNENSLEAQWVEHTNLVKKFEEISSYMHRLFGEMRRELRLINARLDKNQTARAEDLAILPAMRRGFLVDIEGQRNTRAPVVTDFEEEPKRIRLHIEDYLDWEISVETFFEYMDIEPERQVKYVACRLKGDVSAWWQQYQHYSQGARSVNDYTEEFYQLSARNNLNESDNQLVARYIGGLRDSIQDKLELNTEDNNTEGAENEIEDVDGDEGEPVLCVLQRLLLAPRRPTKTQRNALFKTKCTIKGKVCDVLIDSGCTENVISRAVVQSLQLKTVKSPNPYKISWVKKGVEIAVTDMCKVSFSIGKHYVSEVLCDVVDMDVCHLILGRPWQFDVGAMYDGRANTYSFEWKGKRLRLLPRTPDQDSINANSKNMLFTVSGKKLLNEWKESYCIMALVVKVQSQDSQTIIIPDGVNLLLQQFSDISPSELPPRLPPMRAIQHQIEFLPGASLSNLPHYRMSPNEHKALQ</sequence>
<protein>
    <recommendedName>
        <fullName evidence="3">Retrotransposon gag domain-containing protein</fullName>
    </recommendedName>
</protein>
<dbReference type="CDD" id="cd00303">
    <property type="entry name" value="retropepsin_like"/>
    <property type="match status" value="1"/>
</dbReference>
<comment type="caution">
    <text evidence="1">The sequence shown here is derived from an EMBL/GenBank/DDBJ whole genome shotgun (WGS) entry which is preliminary data.</text>
</comment>
<accession>A0A8T3C544</accession>
<evidence type="ECO:0008006" key="3">
    <source>
        <dbReference type="Google" id="ProtNLM"/>
    </source>
</evidence>
<dbReference type="Gene3D" id="2.40.70.10">
    <property type="entry name" value="Acid Proteases"/>
    <property type="match status" value="1"/>
</dbReference>
<dbReference type="SUPFAM" id="SSF50630">
    <property type="entry name" value="Acid proteases"/>
    <property type="match status" value="1"/>
</dbReference>
<keyword evidence="2" id="KW-1185">Reference proteome</keyword>
<dbReference type="InterPro" id="IPR021109">
    <property type="entry name" value="Peptidase_aspartic_dom_sf"/>
</dbReference>
<dbReference type="Proteomes" id="UP000829196">
    <property type="component" value="Unassembled WGS sequence"/>
</dbReference>
<evidence type="ECO:0000313" key="1">
    <source>
        <dbReference type="EMBL" id="KAI0528950.1"/>
    </source>
</evidence>
<gene>
    <name evidence="1" type="ORF">KFK09_001494</name>
</gene>
<proteinExistence type="predicted"/>
<reference evidence="1" key="1">
    <citation type="journal article" date="2022" name="Front. Genet.">
        <title>Chromosome-Scale Assembly of the Dendrobium nobile Genome Provides Insights Into the Molecular Mechanism of the Biosynthesis of the Medicinal Active Ingredient of Dendrobium.</title>
        <authorList>
            <person name="Xu Q."/>
            <person name="Niu S.-C."/>
            <person name="Li K.-L."/>
            <person name="Zheng P.-J."/>
            <person name="Zhang X.-J."/>
            <person name="Jia Y."/>
            <person name="Liu Y."/>
            <person name="Niu Y.-X."/>
            <person name="Yu L.-H."/>
            <person name="Chen D.-F."/>
            <person name="Zhang G.-Q."/>
        </authorList>
    </citation>
    <scope>NUCLEOTIDE SEQUENCE</scope>
    <source>
        <tissue evidence="1">Leaf</tissue>
    </source>
</reference>
<evidence type="ECO:0000313" key="2">
    <source>
        <dbReference type="Proteomes" id="UP000829196"/>
    </source>
</evidence>
<dbReference type="PANTHER" id="PTHR35046">
    <property type="entry name" value="ZINC KNUCKLE (CCHC-TYPE) FAMILY PROTEIN"/>
    <property type="match status" value="1"/>
</dbReference>